<dbReference type="InterPro" id="IPR010708">
    <property type="entry name" value="5'(3')-deoxyribonucleotidase"/>
</dbReference>
<accession>L7THT9</accession>
<dbReference type="KEGG" id="vg:14477277"/>
<name>L7THT9_9CAUD</name>
<dbReference type="Pfam" id="PF06941">
    <property type="entry name" value="NT5C"/>
    <property type="match status" value="1"/>
</dbReference>
<dbReference type="PANTHER" id="PTHR35134">
    <property type="entry name" value="NUCLEOTIDASE YQFW-RELATED"/>
    <property type="match status" value="1"/>
</dbReference>
<dbReference type="EMBL" id="KC117377">
    <property type="protein sequence ID" value="AGC34406.1"/>
    <property type="molecule type" value="Genomic_DNA"/>
</dbReference>
<keyword evidence="3" id="KW-1185">Reference proteome</keyword>
<evidence type="ECO:0000313" key="3">
    <source>
        <dbReference type="Proteomes" id="UP000011137"/>
    </source>
</evidence>
<dbReference type="InterPro" id="IPR036412">
    <property type="entry name" value="HAD-like_sf"/>
</dbReference>
<dbReference type="Proteomes" id="UP000011137">
    <property type="component" value="Segment"/>
</dbReference>
<gene>
    <name evidence="2" type="primary">36</name>
    <name evidence="2" type="ORF">HVTV1_36</name>
</gene>
<dbReference type="Gene3D" id="3.40.50.1000">
    <property type="entry name" value="HAD superfamily/HAD-like"/>
    <property type="match status" value="1"/>
</dbReference>
<dbReference type="PANTHER" id="PTHR35134:SF2">
    <property type="entry name" value="NUCLEOTIDASE YQFW-RELATED"/>
    <property type="match status" value="1"/>
</dbReference>
<dbReference type="SUPFAM" id="SSF56784">
    <property type="entry name" value="HAD-like"/>
    <property type="match status" value="1"/>
</dbReference>
<evidence type="ECO:0000313" key="2">
    <source>
        <dbReference type="EMBL" id="AGC34406.1"/>
    </source>
</evidence>
<dbReference type="InterPro" id="IPR052419">
    <property type="entry name" value="5_3-deoxyribonucleotidase-like"/>
</dbReference>
<dbReference type="GO" id="GO:0008253">
    <property type="term" value="F:5'-nucleotidase activity"/>
    <property type="evidence" value="ECO:0007669"/>
    <property type="project" value="InterPro"/>
</dbReference>
<sequence length="193" mass="23004">MTDVHPPRVSLDLESVLADTHQVYIEELNERYGRRYEYHEVDDWDWVSQEERDFGEFMSIVHHAWEDEWMTIPTCDPEDELQDAVEELAVDYIVEIVTARVGVEHEMRFWLNAKDIIRFTSQFRSIPPQETKADLDYHYFIDDKPHLADNISDEQVQFLIDRPWNQDVEERSNVYRVDSVADVVELILDTDDL</sequence>
<dbReference type="InterPro" id="IPR023214">
    <property type="entry name" value="HAD_sf"/>
</dbReference>
<proteinExistence type="predicted"/>
<protein>
    <submittedName>
        <fullName evidence="2">Uncharacterized protein</fullName>
    </submittedName>
</protein>
<feature type="active site" description="Nucleophile" evidence="1">
    <location>
        <position position="12"/>
    </location>
</feature>
<organism evidence="2 3">
    <name type="scientific">Haloarcula vallismortis tailed virus 1</name>
    <dbReference type="NCBI Taxonomy" id="1262528"/>
    <lineage>
        <taxon>Viruses</taxon>
        <taxon>Duplodnaviria</taxon>
        <taxon>Heunggongvirae</taxon>
        <taxon>Uroviricota</taxon>
        <taxon>Caudoviricetes</taxon>
        <taxon>Thumleimavirales</taxon>
        <taxon>Druskaviridae</taxon>
        <taxon>Tredecimvirus</taxon>
        <taxon>Tredecimvirus thailandense</taxon>
        <taxon>Tredecimvirus HVTV1</taxon>
    </lineage>
</organism>
<dbReference type="GO" id="GO:0009264">
    <property type="term" value="P:deoxyribonucleotide catabolic process"/>
    <property type="evidence" value="ECO:0007669"/>
    <property type="project" value="InterPro"/>
</dbReference>
<evidence type="ECO:0000256" key="1">
    <source>
        <dbReference type="PIRSR" id="PIRSR610708-1"/>
    </source>
</evidence>
<reference evidence="2 3" key="1">
    <citation type="journal article" date="2013" name="J. Virol.">
        <title>Insights into head-tailed viruses infecting extremely halophilic archaea.</title>
        <authorList>
            <person name="Pietila M.K."/>
            <person name="Laurinmaki P."/>
            <person name="Russell D.A."/>
            <person name="Ko C.C."/>
            <person name="Jacobs-Sera D."/>
            <person name="Butcher S.J."/>
            <person name="Bamford D.H."/>
            <person name="Hendrix R.W."/>
        </authorList>
    </citation>
    <scope>NUCLEOTIDE SEQUENCE [LARGE SCALE GENOMIC DNA]</scope>
</reference>
<dbReference type="GeneID" id="14477277"/>
<dbReference type="RefSeq" id="YP_007378942.1">
    <property type="nucleotide sequence ID" value="NC_020158.1"/>
</dbReference>
<dbReference type="OrthoDB" id="19523at10239"/>